<comment type="caution">
    <text evidence="2">The sequence shown here is derived from an EMBL/GenBank/DDBJ whole genome shotgun (WGS) entry which is preliminary data.</text>
</comment>
<evidence type="ECO:0000256" key="1">
    <source>
        <dbReference type="SAM" id="MobiDB-lite"/>
    </source>
</evidence>
<feature type="region of interest" description="Disordered" evidence="1">
    <location>
        <begin position="603"/>
        <end position="645"/>
    </location>
</feature>
<protein>
    <submittedName>
        <fullName evidence="2">Uncharacterized protein</fullName>
    </submittedName>
</protein>
<feature type="non-terminal residue" evidence="2">
    <location>
        <position position="1"/>
    </location>
</feature>
<reference evidence="2" key="1">
    <citation type="submission" date="2021-01" db="EMBL/GenBank/DDBJ databases">
        <authorList>
            <person name="Kaushik A."/>
        </authorList>
    </citation>
    <scope>NUCLEOTIDE SEQUENCE</scope>
    <source>
        <strain evidence="2">AG4-RS23</strain>
    </source>
</reference>
<accession>A0A8H3HEF5</accession>
<organism evidence="2 3">
    <name type="scientific">Rhizoctonia solani</name>
    <dbReference type="NCBI Taxonomy" id="456999"/>
    <lineage>
        <taxon>Eukaryota</taxon>
        <taxon>Fungi</taxon>
        <taxon>Dikarya</taxon>
        <taxon>Basidiomycota</taxon>
        <taxon>Agaricomycotina</taxon>
        <taxon>Agaricomycetes</taxon>
        <taxon>Cantharellales</taxon>
        <taxon>Ceratobasidiaceae</taxon>
        <taxon>Rhizoctonia</taxon>
    </lineage>
</organism>
<evidence type="ECO:0000313" key="3">
    <source>
        <dbReference type="Proteomes" id="UP000663861"/>
    </source>
</evidence>
<name>A0A8H3HEF5_9AGAM</name>
<evidence type="ECO:0000313" key="2">
    <source>
        <dbReference type="EMBL" id="CAE6523591.1"/>
    </source>
</evidence>
<dbReference type="EMBL" id="CAJMWY010004199">
    <property type="protein sequence ID" value="CAE6523591.1"/>
    <property type="molecule type" value="Genomic_DNA"/>
</dbReference>
<gene>
    <name evidence="2" type="ORF">RDB_LOCUS160497</name>
</gene>
<proteinExistence type="predicted"/>
<dbReference type="Proteomes" id="UP000663861">
    <property type="component" value="Unassembled WGS sequence"/>
</dbReference>
<dbReference type="AlphaFoldDB" id="A0A8H3HEF5"/>
<sequence length="645" mass="72938">VDLFTRPKPPRSMPSILSRILHPRQIRRRDEFIGGSSLGSSSDISNRLSEASLGGSRPLSMKFDWFWRQDDCPVEVWYQEQTKWSTKFTSVEHRRVLQPPFHHEYLLIHLEDGAICRLERVGEGARTDAIRRTGCTAHDIIQRFPEGQYQKDELSKVESERVVLVQFPRTFDLLDVLAICYSLQQVKRSAVYTLQRYNCYFLCMTVLNVLIRRVADWHTVIDKASWASVINRTKHNLQSMECNDAYSYLGFGICSLVNPKSSNPRKFILDSIGRGLSGEGLSSLHSAICNNFWYRDLGYAVHSGLSDHLDAAATSSLVGTGVGAREMKQLLHDSEAMCDLTKTSTPPNFQRDFRLAVYNKMTRLMQKSAQSAAAAYSMREVEDPTPLSRRLSCQLISAVRAIFFIRGGENEFCEMFGEMSFTIRVRVAVRLFPFFLLLERLNSYETSDSDDDYYDGDEDGDGDLEEIEAFAGQSLDHAQTVALYEVTRSPLCNTRDRSLAALSVGKIFNKDFWARSIGVCVGRQIEECVRQQCKLGGLITVHTGSQPDSPSGSQMTVAEFQEYTIKRIQAHADRVASLGLAAAKLVQSEMETTMAKVWKEMPDKADWDSPEPECSGQLRNPAEPGQSDWEGLKEDNNLDRLFSLH</sequence>